<dbReference type="InterPro" id="IPR029063">
    <property type="entry name" value="SAM-dependent_MTases_sf"/>
</dbReference>
<name>A0A1Y6D3H2_9GAMM</name>
<organism evidence="3 4">
    <name type="scientific">Methylomagnum ishizawai</name>
    <dbReference type="NCBI Taxonomy" id="1760988"/>
    <lineage>
        <taxon>Bacteria</taxon>
        <taxon>Pseudomonadati</taxon>
        <taxon>Pseudomonadota</taxon>
        <taxon>Gammaproteobacteria</taxon>
        <taxon>Methylococcales</taxon>
        <taxon>Methylococcaceae</taxon>
        <taxon>Methylomagnum</taxon>
    </lineage>
</organism>
<dbReference type="PANTHER" id="PTHR42912">
    <property type="entry name" value="METHYLTRANSFERASE"/>
    <property type="match status" value="1"/>
</dbReference>
<keyword evidence="3" id="KW-0808">Transferase</keyword>
<dbReference type="STRING" id="1760988.SAMN02949497_2283"/>
<dbReference type="EMBL" id="FXAM01000001">
    <property type="protein sequence ID" value="SMF94944.1"/>
    <property type="molecule type" value="Genomic_DNA"/>
</dbReference>
<dbReference type="GO" id="GO:0008757">
    <property type="term" value="F:S-adenosylmethionine-dependent methyltransferase activity"/>
    <property type="evidence" value="ECO:0007669"/>
    <property type="project" value="InterPro"/>
</dbReference>
<sequence length="499" mass="54329">MSDNFYFAFEDRYRGPRELIQSRLQVYLPFVRPLLDLDGGAWAVDLGCGRGEWLELLASLGFDATGIDLDPGMLAACRQLGLKAERGDALDFIAALPDASLGLVSAFHFVEHIPFPCLQDLVAHALRVLVPGGLLIMETPNPENILVATREFYLDPTHRRPIPPALLAFLAEHSGFARHKILRLQESKALADPATALTLQDVLEGASPDYAVVAQKTATTALDPPFAVEYGLDLDTLTRRYQSQLAERIQQVQTQAAHAAAQAGQALTRGADLEAALRHEQAQLAELVREAETQAGRALARAEQAEAQTEQALARAEQAEAQAEQALARAEQAEAQAAQAEDHARQAAIQAQYAKLASTELSSRLQASHARRPLAQALRLARQIIKGDFSVAWHTSVKTKQTLRPLLAASIHRLLSRPALGHPLSTLLKTCFPWLHRRLRRVALNTGVVVVDGQGKLHVATPGAPDPDPGLDESALLPTLTPEARRIYLALKTKTDNNP</sequence>
<dbReference type="Pfam" id="PF08241">
    <property type="entry name" value="Methyltransf_11"/>
    <property type="match status" value="1"/>
</dbReference>
<keyword evidence="4" id="KW-1185">Reference proteome</keyword>
<dbReference type="InterPro" id="IPR013216">
    <property type="entry name" value="Methyltransf_11"/>
</dbReference>
<feature type="domain" description="Methyltransferase type 11" evidence="2">
    <location>
        <begin position="44"/>
        <end position="137"/>
    </location>
</feature>
<dbReference type="Gene3D" id="3.40.50.150">
    <property type="entry name" value="Vaccinia Virus protein VP39"/>
    <property type="match status" value="1"/>
</dbReference>
<dbReference type="PANTHER" id="PTHR42912:SF93">
    <property type="entry name" value="N6-ADENOSINE-METHYLTRANSFERASE TMT1A"/>
    <property type="match status" value="1"/>
</dbReference>
<dbReference type="InterPro" id="IPR050508">
    <property type="entry name" value="Methyltransf_Superfamily"/>
</dbReference>
<evidence type="ECO:0000313" key="3">
    <source>
        <dbReference type="EMBL" id="SMF94944.1"/>
    </source>
</evidence>
<keyword evidence="3" id="KW-0489">Methyltransferase</keyword>
<dbReference type="SUPFAM" id="SSF53335">
    <property type="entry name" value="S-adenosyl-L-methionine-dependent methyltransferases"/>
    <property type="match status" value="1"/>
</dbReference>
<evidence type="ECO:0000256" key="1">
    <source>
        <dbReference type="SAM" id="Coils"/>
    </source>
</evidence>
<evidence type="ECO:0000313" key="4">
    <source>
        <dbReference type="Proteomes" id="UP000192923"/>
    </source>
</evidence>
<keyword evidence="1" id="KW-0175">Coiled coil</keyword>
<dbReference type="AlphaFoldDB" id="A0A1Y6D3H2"/>
<dbReference type="GO" id="GO:0032259">
    <property type="term" value="P:methylation"/>
    <property type="evidence" value="ECO:0007669"/>
    <property type="project" value="UniProtKB-KW"/>
</dbReference>
<dbReference type="CDD" id="cd02440">
    <property type="entry name" value="AdoMet_MTases"/>
    <property type="match status" value="1"/>
</dbReference>
<protein>
    <submittedName>
        <fullName evidence="3">O-antigen chain-terminating methyltransferase</fullName>
    </submittedName>
</protein>
<feature type="coiled-coil region" evidence="1">
    <location>
        <begin position="270"/>
        <end position="350"/>
    </location>
</feature>
<accession>A0A1Y6D3H2</accession>
<evidence type="ECO:0000259" key="2">
    <source>
        <dbReference type="Pfam" id="PF08241"/>
    </source>
</evidence>
<proteinExistence type="predicted"/>
<dbReference type="Proteomes" id="UP000192923">
    <property type="component" value="Unassembled WGS sequence"/>
</dbReference>
<gene>
    <name evidence="3" type="ORF">SAMN02949497_2283</name>
</gene>
<reference evidence="3 4" key="1">
    <citation type="submission" date="2016-12" db="EMBL/GenBank/DDBJ databases">
        <authorList>
            <person name="Song W.-J."/>
            <person name="Kurnit D.M."/>
        </authorList>
    </citation>
    <scope>NUCLEOTIDE SEQUENCE [LARGE SCALE GENOMIC DNA]</scope>
    <source>
        <strain evidence="3 4">175</strain>
    </source>
</reference>
<dbReference type="RefSeq" id="WP_085212761.1">
    <property type="nucleotide sequence ID" value="NZ_FXAM01000001.1"/>
</dbReference>